<dbReference type="InterPro" id="IPR036188">
    <property type="entry name" value="FAD/NAD-bd_sf"/>
</dbReference>
<dbReference type="EMBL" id="APNK01000016">
    <property type="protein sequence ID" value="KEZ77155.1"/>
    <property type="molecule type" value="Genomic_DNA"/>
</dbReference>
<dbReference type="InterPro" id="IPR029063">
    <property type="entry name" value="SAM-dependent_MTases_sf"/>
</dbReference>
<evidence type="ECO:0000256" key="1">
    <source>
        <dbReference type="ARBA" id="ARBA00022490"/>
    </source>
</evidence>
<comment type="subcellular location">
    <subcellularLocation>
        <location evidence="10">Cytoplasm</location>
    </subcellularLocation>
</comment>
<dbReference type="NCBIfam" id="NF033855">
    <property type="entry name" value="tRNA_MNMC2"/>
    <property type="match status" value="1"/>
</dbReference>
<dbReference type="EC" id="2.1.1.61" evidence="10"/>
<protein>
    <recommendedName>
        <fullName evidence="10">tRNA 5-methylaminomethyl-2-thiouridine biosynthesis bifunctional protein MnmC</fullName>
        <shortName evidence="10">tRNA mnm(5)s(2)U biosynthesis bifunctional protein</shortName>
    </recommendedName>
    <domain>
        <recommendedName>
            <fullName evidence="10">tRNA (mnm(5)s(2)U34)-methyltransferase</fullName>
            <ecNumber evidence="10">2.1.1.61</ecNumber>
        </recommendedName>
    </domain>
    <domain>
        <recommendedName>
            <fullName evidence="10">FAD-dependent cmnm(5)s(2)U34 oxidoreductase</fullName>
            <ecNumber evidence="10">1.5.-.-</ecNumber>
        </recommendedName>
    </domain>
</protein>
<comment type="cofactor">
    <cofactor evidence="10">
        <name>FAD</name>
        <dbReference type="ChEBI" id="CHEBI:57692"/>
    </cofactor>
</comment>
<dbReference type="Gene3D" id="3.50.50.60">
    <property type="entry name" value="FAD/NAD(P)-binding domain"/>
    <property type="match status" value="1"/>
</dbReference>
<dbReference type="Gene3D" id="3.40.50.150">
    <property type="entry name" value="Vaccinia Virus protein VP39"/>
    <property type="match status" value="1"/>
</dbReference>
<comment type="caution">
    <text evidence="13">The sequence shown here is derived from an EMBL/GenBank/DDBJ whole genome shotgun (WGS) entry which is preliminary data.</text>
</comment>
<dbReference type="PANTHER" id="PTHR13847">
    <property type="entry name" value="SARCOSINE DEHYDROGENASE-RELATED"/>
    <property type="match status" value="1"/>
</dbReference>
<evidence type="ECO:0000313" key="13">
    <source>
        <dbReference type="EMBL" id="KEZ77155.1"/>
    </source>
</evidence>
<evidence type="ECO:0000259" key="11">
    <source>
        <dbReference type="Pfam" id="PF01266"/>
    </source>
</evidence>
<evidence type="ECO:0000259" key="12">
    <source>
        <dbReference type="Pfam" id="PF05430"/>
    </source>
</evidence>
<evidence type="ECO:0000256" key="5">
    <source>
        <dbReference type="ARBA" id="ARBA00022691"/>
    </source>
</evidence>
<comment type="function">
    <text evidence="10">Catalyzes the last two steps in the biosynthesis of 5-methylaminomethyl-2-thiouridine (mnm(5)s(2)U) at the wobble position (U34) in tRNA. Catalyzes the FAD-dependent demodification of cmnm(5)s(2)U34 to nm(5)s(2)U34, followed by the transfer of a methyl group from S-adenosyl-L-methionine to nm(5)s(2)U34, to form mnm(5)s(2)U34.</text>
</comment>
<keyword evidence="1 10" id="KW-0963">Cytoplasm</keyword>
<keyword evidence="3 10" id="KW-0285">Flavoprotein</keyword>
<comment type="similarity">
    <text evidence="10">In the C-terminal section; belongs to the DAO family.</text>
</comment>
<dbReference type="NCBIfam" id="NF002481">
    <property type="entry name" value="PRK01747.1-2"/>
    <property type="match status" value="1"/>
</dbReference>
<gene>
    <name evidence="10" type="primary">mnmC</name>
    <name evidence="13" type="ORF">C41B8_11218</name>
</gene>
<keyword evidence="9 10" id="KW-0511">Multifunctional enzyme</keyword>
<comment type="similarity">
    <text evidence="10">In the N-terminal section; belongs to the methyltransferase superfamily. tRNA (mnm(5)s(2)U34)-methyltransferase family.</text>
</comment>
<dbReference type="eggNOG" id="COG4121">
    <property type="taxonomic scope" value="Bacteria"/>
</dbReference>
<dbReference type="GO" id="GO:0002097">
    <property type="term" value="P:tRNA wobble base modification"/>
    <property type="evidence" value="ECO:0007669"/>
    <property type="project" value="UniProtKB-UniRule"/>
</dbReference>
<keyword evidence="7 10" id="KW-0274">FAD</keyword>
<dbReference type="PATRIC" id="fig|1304275.5.peg.2289"/>
<dbReference type="STRING" id="1304275.C41B8_11218"/>
<evidence type="ECO:0000256" key="10">
    <source>
        <dbReference type="HAMAP-Rule" id="MF_01102"/>
    </source>
</evidence>
<evidence type="ECO:0000256" key="6">
    <source>
        <dbReference type="ARBA" id="ARBA00022694"/>
    </source>
</evidence>
<keyword evidence="2 10" id="KW-0489">Methyltransferase</keyword>
<feature type="region of interest" description="FAD-dependent cmnm(5)s(2)U34 oxidoreductase" evidence="10">
    <location>
        <begin position="272"/>
        <end position="661"/>
    </location>
</feature>
<keyword evidence="5 10" id="KW-0949">S-adenosyl-L-methionine</keyword>
<dbReference type="InterPro" id="IPR008471">
    <property type="entry name" value="MnmC-like_methylTransf"/>
</dbReference>
<comment type="catalytic activity">
    <reaction evidence="10">
        <text>5-aminomethyl-2-thiouridine(34) in tRNA + S-adenosyl-L-methionine = 5-methylaminomethyl-2-thiouridine(34) in tRNA + S-adenosyl-L-homocysteine + H(+)</text>
        <dbReference type="Rhea" id="RHEA:19569"/>
        <dbReference type="Rhea" id="RHEA-COMP:10195"/>
        <dbReference type="Rhea" id="RHEA-COMP:10197"/>
        <dbReference type="ChEBI" id="CHEBI:15378"/>
        <dbReference type="ChEBI" id="CHEBI:57856"/>
        <dbReference type="ChEBI" id="CHEBI:59789"/>
        <dbReference type="ChEBI" id="CHEBI:74454"/>
        <dbReference type="ChEBI" id="CHEBI:74455"/>
        <dbReference type="EC" id="2.1.1.61"/>
    </reaction>
</comment>
<keyword evidence="4 10" id="KW-0808">Transferase</keyword>
<dbReference type="InterPro" id="IPR047785">
    <property type="entry name" value="tRNA_MNMC2"/>
</dbReference>
<dbReference type="GO" id="GO:0004808">
    <property type="term" value="F:tRNA (5-methylaminomethyl-2-thiouridylate)(34)-methyltransferase activity"/>
    <property type="evidence" value="ECO:0007669"/>
    <property type="project" value="UniProtKB-EC"/>
</dbReference>
<organism evidence="13 14">
    <name type="scientific">Salinisphaera hydrothermalis (strain C41B8)</name>
    <dbReference type="NCBI Taxonomy" id="1304275"/>
    <lineage>
        <taxon>Bacteria</taxon>
        <taxon>Pseudomonadati</taxon>
        <taxon>Pseudomonadota</taxon>
        <taxon>Gammaproteobacteria</taxon>
        <taxon>Salinisphaerales</taxon>
        <taxon>Salinisphaeraceae</taxon>
        <taxon>Salinisphaera</taxon>
    </lineage>
</organism>
<dbReference type="InterPro" id="IPR023032">
    <property type="entry name" value="tRNA_MAMT_biosynth_bifunc_MnmC"/>
</dbReference>
<keyword evidence="8 10" id="KW-0560">Oxidoreductase</keyword>
<dbReference type="GO" id="GO:0050660">
    <property type="term" value="F:flavin adenine dinucleotide binding"/>
    <property type="evidence" value="ECO:0007669"/>
    <property type="project" value="UniProtKB-UniRule"/>
</dbReference>
<dbReference type="EC" id="1.5.-.-" evidence="10"/>
<evidence type="ECO:0000256" key="7">
    <source>
        <dbReference type="ARBA" id="ARBA00022827"/>
    </source>
</evidence>
<feature type="region of interest" description="tRNA (mnm(5)s(2)U34)-methyltransferase" evidence="10">
    <location>
        <begin position="1"/>
        <end position="240"/>
    </location>
</feature>
<dbReference type="Gene3D" id="3.30.9.10">
    <property type="entry name" value="D-Amino Acid Oxidase, subunit A, domain 2"/>
    <property type="match status" value="1"/>
</dbReference>
<dbReference type="NCBIfam" id="TIGR03197">
    <property type="entry name" value="MnmC_Cterm"/>
    <property type="match status" value="1"/>
</dbReference>
<keyword evidence="6 10" id="KW-0819">tRNA processing</keyword>
<dbReference type="Pfam" id="PF01266">
    <property type="entry name" value="DAO"/>
    <property type="match status" value="1"/>
</dbReference>
<evidence type="ECO:0000313" key="14">
    <source>
        <dbReference type="Proteomes" id="UP000028302"/>
    </source>
</evidence>
<evidence type="ECO:0000256" key="2">
    <source>
        <dbReference type="ARBA" id="ARBA00022603"/>
    </source>
</evidence>
<dbReference type="GO" id="GO:0005737">
    <property type="term" value="C:cytoplasm"/>
    <property type="evidence" value="ECO:0007669"/>
    <property type="project" value="UniProtKB-SubCell"/>
</dbReference>
<dbReference type="RefSeq" id="WP_051883425.1">
    <property type="nucleotide sequence ID" value="NZ_APNK01000016.1"/>
</dbReference>
<dbReference type="GO" id="GO:0032259">
    <property type="term" value="P:methylation"/>
    <property type="evidence" value="ECO:0007669"/>
    <property type="project" value="UniProtKB-KW"/>
</dbReference>
<dbReference type="Proteomes" id="UP000028302">
    <property type="component" value="Unassembled WGS sequence"/>
</dbReference>
<reference evidence="13 14" key="1">
    <citation type="submission" date="2013-03" db="EMBL/GenBank/DDBJ databases">
        <title>Salinisphaera hydrothermalis C41B8 Genome Sequencing.</title>
        <authorList>
            <person name="Li C."/>
            <person name="Lai Q."/>
            <person name="Shao Z."/>
        </authorList>
    </citation>
    <scope>NUCLEOTIDE SEQUENCE [LARGE SCALE GENOMIC DNA]</scope>
    <source>
        <strain evidence="13 14">C41B8</strain>
    </source>
</reference>
<evidence type="ECO:0000256" key="4">
    <source>
        <dbReference type="ARBA" id="ARBA00022679"/>
    </source>
</evidence>
<keyword evidence="14" id="KW-1185">Reference proteome</keyword>
<name>A0A084IKC1_SALHC</name>
<dbReference type="OrthoDB" id="9786494at2"/>
<evidence type="ECO:0000256" key="3">
    <source>
        <dbReference type="ARBA" id="ARBA00022630"/>
    </source>
</evidence>
<dbReference type="eggNOG" id="COG0665">
    <property type="taxonomic scope" value="Bacteria"/>
</dbReference>
<proteinExistence type="inferred from homology"/>
<feature type="domain" description="MnmC-like methyltransferase" evidence="12">
    <location>
        <begin position="119"/>
        <end position="238"/>
    </location>
</feature>
<dbReference type="Pfam" id="PF05430">
    <property type="entry name" value="Methyltransf_30"/>
    <property type="match status" value="1"/>
</dbReference>
<evidence type="ECO:0000256" key="9">
    <source>
        <dbReference type="ARBA" id="ARBA00023268"/>
    </source>
</evidence>
<accession>A0A084IKC1</accession>
<feature type="domain" description="FAD dependent oxidoreductase" evidence="11">
    <location>
        <begin position="268"/>
        <end position="630"/>
    </location>
</feature>
<sequence length="661" mass="70895">MSQDDGRTLGIEPATIDIAGRTPRAPAYDDVYFSADDGLAESRHVFLDGNDLATRWARWSASRAFVIGETGFGTGRNMLLAWRLFREVAPAAARLHLVSIERHPLGADDLRALWADDPELHGNACRLANGWPALLRGTHRLRLDDRVTLDLIFDDVDTALNGFDGRVDAWFLDGFAPARNPAMWSARVFAGLAAASRPGATFATYSCARAVREHAAAVGFECEKRPGAGRKREMLQGRLASTTSAPAIAAARRRRPWFEPPRAGPVGRIAVIGAGIAGTSVAEALARRGQRCDLYDPLGVAGAASGNAQAALHVRPAANGDARTRFQLAALDYVRRWLADLDSTRTLWSDCGLLQLARDEAEAARQRKCLDRLAVPPTLMRGVDAATAARLAGTPLSGDVRGGLYYSSAGWVRPDRLCRLLFERSGATLYRRAVTALESIDSGWRLANADGGRADYEHVVLACAGAAPALCVDLPPLTTVRGQVSAFASTDPAFAPDCVICGRGYALPALEDRLYAGASFQRDRADAAARSADDDANRAMLAEIAPALATRLGPPVAARVAFRCTGHDRMPCVGPVPDTAAWRRDYAALALDAQRIPDVPGRHRRGLWTSLAHGAHGLVSAPLSAEILASRLCDEPVPRAAGEVDALHPGRWFVRELIRGG</sequence>
<dbReference type="AlphaFoldDB" id="A0A084IKC1"/>
<dbReference type="SUPFAM" id="SSF51905">
    <property type="entry name" value="FAD/NAD(P)-binding domain"/>
    <property type="match status" value="1"/>
</dbReference>
<dbReference type="HAMAP" id="MF_01102">
    <property type="entry name" value="MnmC"/>
    <property type="match status" value="1"/>
</dbReference>
<evidence type="ECO:0000256" key="8">
    <source>
        <dbReference type="ARBA" id="ARBA00023002"/>
    </source>
</evidence>
<dbReference type="InterPro" id="IPR006076">
    <property type="entry name" value="FAD-dep_OxRdtase"/>
</dbReference>
<dbReference type="GO" id="GO:0016645">
    <property type="term" value="F:oxidoreductase activity, acting on the CH-NH group of donors"/>
    <property type="evidence" value="ECO:0007669"/>
    <property type="project" value="InterPro"/>
</dbReference>
<dbReference type="PANTHER" id="PTHR13847:SF283">
    <property type="entry name" value="TRNA 5-METHYLAMINOMETHYL-2-THIOURIDINE BIOSYNTHESIS BIFUNCTIONAL PROTEIN MNMC"/>
    <property type="match status" value="1"/>
</dbReference>
<dbReference type="InterPro" id="IPR017610">
    <property type="entry name" value="tRNA_S-uridine_synth_MnmC_C"/>
</dbReference>